<feature type="region of interest" description="Disordered" evidence="1">
    <location>
        <begin position="30"/>
        <end position="73"/>
    </location>
</feature>
<accession>A0A8S5QIG8</accession>
<evidence type="ECO:0000256" key="1">
    <source>
        <dbReference type="SAM" id="MobiDB-lite"/>
    </source>
</evidence>
<sequence length="73" mass="8134">MKCRCRMEVGKLSRRKNGTNRAAAALGLNPFGWGNGKARKRPREMRTPVGQMKNNSTDNITHMEGDCKDGKSI</sequence>
<dbReference type="EMBL" id="BK015664">
    <property type="protein sequence ID" value="DAE18856.1"/>
    <property type="molecule type" value="Genomic_DNA"/>
</dbReference>
<organism evidence="2">
    <name type="scientific">Myoviridae sp. ct3mI7</name>
    <dbReference type="NCBI Taxonomy" id="2825028"/>
    <lineage>
        <taxon>Viruses</taxon>
        <taxon>Duplodnaviria</taxon>
        <taxon>Heunggongvirae</taxon>
        <taxon>Uroviricota</taxon>
        <taxon>Caudoviricetes</taxon>
    </lineage>
</organism>
<name>A0A8S5QIG8_9CAUD</name>
<feature type="compositionally biased region" description="Basic and acidic residues" evidence="1">
    <location>
        <begin position="61"/>
        <end position="73"/>
    </location>
</feature>
<proteinExistence type="predicted"/>
<evidence type="ECO:0000313" key="2">
    <source>
        <dbReference type="EMBL" id="DAE18856.1"/>
    </source>
</evidence>
<reference evidence="2" key="1">
    <citation type="journal article" date="2021" name="Proc. Natl. Acad. Sci. U.S.A.">
        <title>A Catalog of Tens of Thousands of Viruses from Human Metagenomes Reveals Hidden Associations with Chronic Diseases.</title>
        <authorList>
            <person name="Tisza M.J."/>
            <person name="Buck C.B."/>
        </authorList>
    </citation>
    <scope>NUCLEOTIDE SEQUENCE</scope>
    <source>
        <strain evidence="2">Ct3mI7</strain>
    </source>
</reference>
<protein>
    <submittedName>
        <fullName evidence="2">Uncharacterized protein</fullName>
    </submittedName>
</protein>